<keyword evidence="2" id="KW-0472">Membrane</keyword>
<dbReference type="EMBL" id="LT899436">
    <property type="protein sequence ID" value="SNR16833.1"/>
    <property type="molecule type" value="Genomic_DNA"/>
</dbReference>
<feature type="repeat" description="TPR" evidence="1">
    <location>
        <begin position="175"/>
        <end position="208"/>
    </location>
</feature>
<dbReference type="InterPro" id="IPR019734">
    <property type="entry name" value="TPR_rpt"/>
</dbReference>
<sequence length="262" mass="29051">MATYKKRGYKPKKEKVVEEVIEETFDESQSDVAKTFDGLDEVANKSEQWIEKNSKPLFIGLVGVAALILVYLAYNKFVSEPNEVNAANELAYPRSFFDQAEKAAGEKADSLYTLGLKGGADGKYGFLDIAKSFGGTKAGNLANYYAGITYLRQKDYKNAISYLSDFDSDDELLGPTALGAIGDAFADINQTKEALEYYEKAATKKSNEFTTPMFLFKAGQTAMKLGEYDKALNHFTAIKEKYATTQIGRDIDKYLNSAKYAK</sequence>
<dbReference type="KEGG" id="tje:TJEJU_3179"/>
<evidence type="ECO:0000313" key="3">
    <source>
        <dbReference type="EMBL" id="SNR16833.1"/>
    </source>
</evidence>
<evidence type="ECO:0000313" key="4">
    <source>
        <dbReference type="Proteomes" id="UP000215214"/>
    </source>
</evidence>
<name>A0A238UC95_9FLAO</name>
<protein>
    <submittedName>
        <fullName evidence="3">Uncharacterized protein</fullName>
    </submittedName>
</protein>
<proteinExistence type="predicted"/>
<keyword evidence="1" id="KW-0802">TPR repeat</keyword>
<evidence type="ECO:0000256" key="1">
    <source>
        <dbReference type="PROSITE-ProRule" id="PRU00339"/>
    </source>
</evidence>
<keyword evidence="2" id="KW-1133">Transmembrane helix</keyword>
<dbReference type="Pfam" id="PF13176">
    <property type="entry name" value="TPR_7"/>
    <property type="match status" value="1"/>
</dbReference>
<dbReference type="SMART" id="SM00028">
    <property type="entry name" value="TPR"/>
    <property type="match status" value="2"/>
</dbReference>
<keyword evidence="2" id="KW-0812">Transmembrane</keyword>
<dbReference type="Pfam" id="PF13174">
    <property type="entry name" value="TPR_6"/>
    <property type="match status" value="1"/>
</dbReference>
<evidence type="ECO:0000256" key="2">
    <source>
        <dbReference type="SAM" id="Phobius"/>
    </source>
</evidence>
<dbReference type="Proteomes" id="UP000215214">
    <property type="component" value="Chromosome TJEJU"/>
</dbReference>
<dbReference type="PROSITE" id="PS50005">
    <property type="entry name" value="TPR"/>
    <property type="match status" value="1"/>
</dbReference>
<dbReference type="OrthoDB" id="9808622at2"/>
<feature type="transmembrane region" description="Helical" evidence="2">
    <location>
        <begin position="57"/>
        <end position="74"/>
    </location>
</feature>
<dbReference type="InterPro" id="IPR011990">
    <property type="entry name" value="TPR-like_helical_dom_sf"/>
</dbReference>
<accession>A0A238UC95</accession>
<reference evidence="3 4" key="1">
    <citation type="submission" date="2017-07" db="EMBL/GenBank/DDBJ databases">
        <authorList>
            <person name="Sun Z.S."/>
            <person name="Albrecht U."/>
            <person name="Echele G."/>
            <person name="Lee C.C."/>
        </authorList>
    </citation>
    <scope>NUCLEOTIDE SEQUENCE [LARGE SCALE GENOMIC DNA]</scope>
    <source>
        <strain evidence="4">type strain: KCTC 22618</strain>
    </source>
</reference>
<gene>
    <name evidence="3" type="ORF">TJEJU_3179</name>
</gene>
<keyword evidence="4" id="KW-1185">Reference proteome</keyword>
<dbReference type="AlphaFoldDB" id="A0A238UC95"/>
<dbReference type="Gene3D" id="1.25.40.10">
    <property type="entry name" value="Tetratricopeptide repeat domain"/>
    <property type="match status" value="1"/>
</dbReference>
<organism evidence="3 4">
    <name type="scientific">Tenacibaculum jejuense</name>
    <dbReference type="NCBI Taxonomy" id="584609"/>
    <lineage>
        <taxon>Bacteria</taxon>
        <taxon>Pseudomonadati</taxon>
        <taxon>Bacteroidota</taxon>
        <taxon>Flavobacteriia</taxon>
        <taxon>Flavobacteriales</taxon>
        <taxon>Flavobacteriaceae</taxon>
        <taxon>Tenacibaculum</taxon>
    </lineage>
</organism>
<dbReference type="SUPFAM" id="SSF48452">
    <property type="entry name" value="TPR-like"/>
    <property type="match status" value="1"/>
</dbReference>
<dbReference type="RefSeq" id="WP_095073669.1">
    <property type="nucleotide sequence ID" value="NZ_LT899436.1"/>
</dbReference>